<dbReference type="InterPro" id="IPR021059">
    <property type="entry name" value="DnaJ-related_N"/>
</dbReference>
<accession>A0ABS7ZM97</accession>
<reference evidence="3 4" key="1">
    <citation type="submission" date="2020-12" db="EMBL/GenBank/DDBJ databases">
        <title>Novel Thalassolituus-related marine hydrocarbonoclastic bacteria mediated algae-derived hydrocarbons mineralization in twilight zone of the northern South China Sea.</title>
        <authorList>
            <person name="Dong C."/>
        </authorList>
    </citation>
    <scope>NUCLEOTIDE SEQUENCE [LARGE SCALE GENOMIC DNA]</scope>
    <source>
        <strain evidence="3 4">IMCC1826</strain>
    </source>
</reference>
<dbReference type="SMART" id="SM00271">
    <property type="entry name" value="DnaJ"/>
    <property type="match status" value="1"/>
</dbReference>
<dbReference type="RefSeq" id="WP_225672244.1">
    <property type="nucleotide sequence ID" value="NZ_JAEDAH010000020.1"/>
</dbReference>
<proteinExistence type="predicted"/>
<dbReference type="Pfam" id="PF00226">
    <property type="entry name" value="DnaJ"/>
    <property type="match status" value="1"/>
</dbReference>
<dbReference type="Proteomes" id="UP000714380">
    <property type="component" value="Unassembled WGS sequence"/>
</dbReference>
<name>A0ABS7ZM97_9GAMM</name>
<evidence type="ECO:0000313" key="4">
    <source>
        <dbReference type="Proteomes" id="UP000714380"/>
    </source>
</evidence>
<dbReference type="InterPro" id="IPR001623">
    <property type="entry name" value="DnaJ_domain"/>
</dbReference>
<dbReference type="CDD" id="cd06257">
    <property type="entry name" value="DnaJ"/>
    <property type="match status" value="1"/>
</dbReference>
<organism evidence="3 4">
    <name type="scientific">Thalassolituus marinus</name>
    <dbReference type="NCBI Taxonomy" id="671053"/>
    <lineage>
        <taxon>Bacteria</taxon>
        <taxon>Pseudomonadati</taxon>
        <taxon>Pseudomonadota</taxon>
        <taxon>Gammaproteobacteria</taxon>
        <taxon>Oceanospirillales</taxon>
        <taxon>Oceanospirillaceae</taxon>
        <taxon>Thalassolituus</taxon>
    </lineage>
</organism>
<keyword evidence="1" id="KW-0143">Chaperone</keyword>
<gene>
    <name evidence="3" type="ORF">I9W95_04375</name>
</gene>
<evidence type="ECO:0000259" key="2">
    <source>
        <dbReference type="PROSITE" id="PS50076"/>
    </source>
</evidence>
<evidence type="ECO:0000313" key="3">
    <source>
        <dbReference type="EMBL" id="MCA6062839.1"/>
    </source>
</evidence>
<dbReference type="SUPFAM" id="SSF46565">
    <property type="entry name" value="Chaperone J-domain"/>
    <property type="match status" value="1"/>
</dbReference>
<dbReference type="Gene3D" id="1.10.287.110">
    <property type="entry name" value="DnaJ domain"/>
    <property type="match status" value="1"/>
</dbReference>
<protein>
    <submittedName>
        <fullName evidence="3">DnaJ domain-containing protein</fullName>
    </submittedName>
</protein>
<sequence>MTITTAETRESLAKDFTPIIELLDQRLQHGEALSEFDLMRWLQESEQGIFQPGALSDNLTLFRSHFILMHCLYRLRQRWFEQQSATLTISALHIQRGPWTHCTDKAPDSHDPMAAYYLDIGELDTDREAIDELLTGFWKKMLLPEQLDEDLKILELSSAVTIEEIQIQYRRLVMRHHPDRGGDQHRFCQIQAAYQRIKNRYL</sequence>
<keyword evidence="4" id="KW-1185">Reference proteome</keyword>
<dbReference type="Pfam" id="PF12339">
    <property type="entry name" value="DNAJ_related"/>
    <property type="match status" value="1"/>
</dbReference>
<dbReference type="PROSITE" id="PS50076">
    <property type="entry name" value="DNAJ_2"/>
    <property type="match status" value="1"/>
</dbReference>
<comment type="caution">
    <text evidence="3">The sequence shown here is derived from an EMBL/GenBank/DDBJ whole genome shotgun (WGS) entry which is preliminary data.</text>
</comment>
<dbReference type="EMBL" id="JAEDAH010000020">
    <property type="protein sequence ID" value="MCA6062839.1"/>
    <property type="molecule type" value="Genomic_DNA"/>
</dbReference>
<feature type="domain" description="J" evidence="2">
    <location>
        <begin position="149"/>
        <end position="202"/>
    </location>
</feature>
<dbReference type="InterPro" id="IPR036869">
    <property type="entry name" value="J_dom_sf"/>
</dbReference>
<evidence type="ECO:0000256" key="1">
    <source>
        <dbReference type="ARBA" id="ARBA00023186"/>
    </source>
</evidence>